<organism evidence="2 3">
    <name type="scientific">Caerostris extrusa</name>
    <name type="common">Bark spider</name>
    <name type="synonym">Caerostris bankana</name>
    <dbReference type="NCBI Taxonomy" id="172846"/>
    <lineage>
        <taxon>Eukaryota</taxon>
        <taxon>Metazoa</taxon>
        <taxon>Ecdysozoa</taxon>
        <taxon>Arthropoda</taxon>
        <taxon>Chelicerata</taxon>
        <taxon>Arachnida</taxon>
        <taxon>Araneae</taxon>
        <taxon>Araneomorphae</taxon>
        <taxon>Entelegynae</taxon>
        <taxon>Araneoidea</taxon>
        <taxon>Araneidae</taxon>
        <taxon>Caerostris</taxon>
    </lineage>
</organism>
<dbReference type="Proteomes" id="UP001054945">
    <property type="component" value="Unassembled WGS sequence"/>
</dbReference>
<protein>
    <submittedName>
        <fullName evidence="2">Uncharacterized protein</fullName>
    </submittedName>
</protein>
<name>A0AAV4U280_CAEEX</name>
<sequence>MRHGLSRPSDTFHGSQGFSDGPPLGFSAGPSSKFTVIAQERTVKGLGICAHAKQKGEGVGHCSLLLLGFVTSSDIVCQRSDTIVGGRHKRFIVFLELDNLVLGTPVGAAGALLGCLAKVPVMEQSGMAI</sequence>
<keyword evidence="3" id="KW-1185">Reference proteome</keyword>
<accession>A0AAV4U280</accession>
<feature type="region of interest" description="Disordered" evidence="1">
    <location>
        <begin position="1"/>
        <end position="22"/>
    </location>
</feature>
<evidence type="ECO:0000313" key="2">
    <source>
        <dbReference type="EMBL" id="GIY51904.1"/>
    </source>
</evidence>
<feature type="compositionally biased region" description="Polar residues" evidence="1">
    <location>
        <begin position="8"/>
        <end position="18"/>
    </location>
</feature>
<dbReference type="AlphaFoldDB" id="A0AAV4U280"/>
<evidence type="ECO:0000313" key="3">
    <source>
        <dbReference type="Proteomes" id="UP001054945"/>
    </source>
</evidence>
<proteinExistence type="predicted"/>
<dbReference type="EMBL" id="BPLR01012174">
    <property type="protein sequence ID" value="GIY51904.1"/>
    <property type="molecule type" value="Genomic_DNA"/>
</dbReference>
<evidence type="ECO:0000256" key="1">
    <source>
        <dbReference type="SAM" id="MobiDB-lite"/>
    </source>
</evidence>
<reference evidence="2 3" key="1">
    <citation type="submission" date="2021-06" db="EMBL/GenBank/DDBJ databases">
        <title>Caerostris extrusa draft genome.</title>
        <authorList>
            <person name="Kono N."/>
            <person name="Arakawa K."/>
        </authorList>
    </citation>
    <scope>NUCLEOTIDE SEQUENCE [LARGE SCALE GENOMIC DNA]</scope>
</reference>
<gene>
    <name evidence="2" type="ORF">CEXT_136481</name>
</gene>
<comment type="caution">
    <text evidence="2">The sequence shown here is derived from an EMBL/GenBank/DDBJ whole genome shotgun (WGS) entry which is preliminary data.</text>
</comment>